<feature type="transmembrane region" description="Helical" evidence="6">
    <location>
        <begin position="117"/>
        <end position="136"/>
    </location>
</feature>
<feature type="transmembrane region" description="Helical" evidence="6">
    <location>
        <begin position="172"/>
        <end position="191"/>
    </location>
</feature>
<dbReference type="KEGG" id="mlil:QLS71_002025"/>
<dbReference type="InterPro" id="IPR012506">
    <property type="entry name" value="TMEM86B-like"/>
</dbReference>
<proteinExistence type="inferred from homology"/>
<keyword evidence="8" id="KW-1185">Reference proteome</keyword>
<evidence type="ECO:0000256" key="4">
    <source>
        <dbReference type="ARBA" id="ARBA00022989"/>
    </source>
</evidence>
<evidence type="ECO:0000313" key="8">
    <source>
        <dbReference type="Proteomes" id="UP001224325"/>
    </source>
</evidence>
<dbReference type="PANTHER" id="PTHR31885:SF6">
    <property type="entry name" value="GH04784P"/>
    <property type="match status" value="1"/>
</dbReference>
<evidence type="ECO:0000256" key="2">
    <source>
        <dbReference type="ARBA" id="ARBA00007375"/>
    </source>
</evidence>
<dbReference type="EMBL" id="CP155618">
    <property type="protein sequence ID" value="XBL14805.1"/>
    <property type="molecule type" value="Genomic_DNA"/>
</dbReference>
<dbReference type="RefSeq" id="WP_308991200.1">
    <property type="nucleotide sequence ID" value="NZ_CP155618.1"/>
</dbReference>
<protein>
    <submittedName>
        <fullName evidence="7">Lysoplasmalogenase family protein</fullName>
    </submittedName>
</protein>
<comment type="similarity">
    <text evidence="2">Belongs to the TMEM86 family.</text>
</comment>
<feature type="transmembrane region" description="Helical" evidence="6">
    <location>
        <begin position="34"/>
        <end position="51"/>
    </location>
</feature>
<evidence type="ECO:0000256" key="6">
    <source>
        <dbReference type="SAM" id="Phobius"/>
    </source>
</evidence>
<evidence type="ECO:0000256" key="1">
    <source>
        <dbReference type="ARBA" id="ARBA00004141"/>
    </source>
</evidence>
<dbReference type="GO" id="GO:0016787">
    <property type="term" value="F:hydrolase activity"/>
    <property type="evidence" value="ECO:0007669"/>
    <property type="project" value="TreeGrafter"/>
</dbReference>
<dbReference type="PANTHER" id="PTHR31885">
    <property type="entry name" value="GH04784P"/>
    <property type="match status" value="1"/>
</dbReference>
<organism evidence="7 8">
    <name type="scientific">Mariniflexile litorale</name>
    <dbReference type="NCBI Taxonomy" id="3045158"/>
    <lineage>
        <taxon>Bacteria</taxon>
        <taxon>Pseudomonadati</taxon>
        <taxon>Bacteroidota</taxon>
        <taxon>Flavobacteriia</taxon>
        <taxon>Flavobacteriales</taxon>
        <taxon>Flavobacteriaceae</taxon>
        <taxon>Mariniflexile</taxon>
    </lineage>
</organism>
<feature type="transmembrane region" description="Helical" evidence="6">
    <location>
        <begin position="12"/>
        <end position="28"/>
    </location>
</feature>
<keyword evidence="3 6" id="KW-0812">Transmembrane</keyword>
<evidence type="ECO:0000256" key="3">
    <source>
        <dbReference type="ARBA" id="ARBA00022692"/>
    </source>
</evidence>
<feature type="transmembrane region" description="Helical" evidence="6">
    <location>
        <begin position="203"/>
        <end position="221"/>
    </location>
</feature>
<keyword evidence="4 6" id="KW-1133">Transmembrane helix</keyword>
<keyword evidence="5 6" id="KW-0472">Membrane</keyword>
<feature type="transmembrane region" description="Helical" evidence="6">
    <location>
        <begin position="142"/>
        <end position="160"/>
    </location>
</feature>
<reference evidence="7" key="1">
    <citation type="submission" date="2024-04" db="EMBL/GenBank/DDBJ databases">
        <title>Mariniflexile litorale, isolated from the shallow sediments of the Sea of Japan.</title>
        <authorList>
            <person name="Romanenko L."/>
            <person name="Isaeva M."/>
        </authorList>
    </citation>
    <scope>NUCLEOTIDE SEQUENCE [LARGE SCALE GENOMIC DNA]</scope>
    <source>
        <strain evidence="7">KMM 9835</strain>
    </source>
</reference>
<evidence type="ECO:0000313" key="7">
    <source>
        <dbReference type="EMBL" id="XBL14805.1"/>
    </source>
</evidence>
<gene>
    <name evidence="7" type="ORF">QLS71_002025</name>
</gene>
<name>A0AAU7EGY5_9FLAO</name>
<comment type="subcellular location">
    <subcellularLocation>
        <location evidence="1">Membrane</location>
        <topology evidence="1">Multi-pass membrane protein</topology>
    </subcellularLocation>
</comment>
<sequence>MIDLIKNEKEFTVLFFGMLMLDIIVKQYCPAFPYRYISRVPIILMLFFYYYFNNKERNKKKHLWIILALLMFFIGDILIINPTKIVFLGASLFFFSLGKIFLSFRFSHKFDFNISRLIPFSIAMFIYTVCIVSFLFNSLKVFFVPALISFFISLLLFQFAFLRKDAVNKISYIYVCIGVILYIISESMMAIKIFRTDIPLQDFLIMLLYGMALYCITIGIVKEQKRKIIINPF</sequence>
<dbReference type="Proteomes" id="UP001224325">
    <property type="component" value="Chromosome"/>
</dbReference>
<accession>A0AAU7EGY5</accession>
<evidence type="ECO:0000256" key="5">
    <source>
        <dbReference type="ARBA" id="ARBA00023136"/>
    </source>
</evidence>
<dbReference type="AlphaFoldDB" id="A0AAU7EGY5"/>
<dbReference type="GO" id="GO:0016020">
    <property type="term" value="C:membrane"/>
    <property type="evidence" value="ECO:0007669"/>
    <property type="project" value="UniProtKB-SubCell"/>
</dbReference>
<feature type="transmembrane region" description="Helical" evidence="6">
    <location>
        <begin position="86"/>
        <end position="105"/>
    </location>
</feature>
<feature type="transmembrane region" description="Helical" evidence="6">
    <location>
        <begin position="63"/>
        <end position="80"/>
    </location>
</feature>
<dbReference type="Pfam" id="PF07947">
    <property type="entry name" value="YhhN"/>
    <property type="match status" value="1"/>
</dbReference>